<dbReference type="PaxDb" id="8355-A0A1L8G1Q9"/>
<dbReference type="GeneID" id="108717790"/>
<keyword evidence="3" id="KW-1185">Reference proteome</keyword>
<accession>A0A1L8G1Q9</accession>
<dbReference type="RefSeq" id="XP_018120627.1">
    <property type="nucleotide sequence ID" value="XM_018265138.2"/>
</dbReference>
<gene>
    <name evidence="4 5" type="primary">LOC108717790</name>
</gene>
<protein>
    <submittedName>
        <fullName evidence="4">Uncharacterized protein LOC108717790 isoform X1</fullName>
    </submittedName>
</protein>
<dbReference type="AlphaFoldDB" id="A0A1L8G1Q9"/>
<feature type="region of interest" description="Disordered" evidence="2">
    <location>
        <begin position="23"/>
        <end position="61"/>
    </location>
</feature>
<evidence type="ECO:0000313" key="3">
    <source>
        <dbReference type="Proteomes" id="UP000186698"/>
    </source>
</evidence>
<organism evidence="3 5">
    <name type="scientific">Xenopus laevis</name>
    <name type="common">African clawed frog</name>
    <dbReference type="NCBI Taxonomy" id="8355"/>
    <lineage>
        <taxon>Eukaryota</taxon>
        <taxon>Metazoa</taxon>
        <taxon>Chordata</taxon>
        <taxon>Craniata</taxon>
        <taxon>Vertebrata</taxon>
        <taxon>Euteleostomi</taxon>
        <taxon>Amphibia</taxon>
        <taxon>Batrachia</taxon>
        <taxon>Anura</taxon>
        <taxon>Pipoidea</taxon>
        <taxon>Pipidae</taxon>
        <taxon>Xenopodinae</taxon>
        <taxon>Xenopus</taxon>
        <taxon>Xenopus</taxon>
    </lineage>
</organism>
<dbReference type="Bgee" id="108717790">
    <property type="expression patterns" value="Expressed in testis and 13 other cell types or tissues"/>
</dbReference>
<dbReference type="Proteomes" id="UP000186698">
    <property type="component" value="Chromosome 5S"/>
</dbReference>
<evidence type="ECO:0000313" key="4">
    <source>
        <dbReference type="RefSeq" id="XP_018120627.1"/>
    </source>
</evidence>
<evidence type="ECO:0000256" key="2">
    <source>
        <dbReference type="SAM" id="MobiDB-lite"/>
    </source>
</evidence>
<evidence type="ECO:0000256" key="1">
    <source>
        <dbReference type="SAM" id="Coils"/>
    </source>
</evidence>
<dbReference type="RefSeq" id="XP_041420300.1">
    <property type="nucleotide sequence ID" value="XM_041564366.1"/>
</dbReference>
<evidence type="ECO:0000313" key="5">
    <source>
        <dbReference type="RefSeq" id="XP_041420300.1"/>
    </source>
</evidence>
<feature type="coiled-coil region" evidence="1">
    <location>
        <begin position="77"/>
        <end position="104"/>
    </location>
</feature>
<keyword evidence="1" id="KW-0175">Coiled coil</keyword>
<name>A0A1L8G1Q9_XENLA</name>
<reference evidence="4 5" key="1">
    <citation type="submission" date="2025-04" db="UniProtKB">
        <authorList>
            <consortium name="RefSeq"/>
        </authorList>
    </citation>
    <scope>IDENTIFICATION</scope>
    <source>
        <strain evidence="4 5">J_2021</strain>
        <tissue evidence="4 5">Erythrocytes</tissue>
    </source>
</reference>
<sequence length="132" mass="15372">MSQSEDAASPGFCERIRRLFSRMSREEQVSTTTSDNTEPDINEVHTSQDTVAITEPKTDSSLEDERMARLQILGIKSDFMIDKIKTLRQEIQALLEEIDWFEIDLQKRRVKLFRAGYLDRRNSDRDDGSEIE</sequence>
<dbReference type="KEGG" id="xla:108717790"/>
<proteinExistence type="predicted"/>